<protein>
    <submittedName>
        <fullName evidence="1">Uncharacterized protein</fullName>
    </submittedName>
</protein>
<keyword evidence="2" id="KW-1185">Reference proteome</keyword>
<dbReference type="EMBL" id="JACEIK010001065">
    <property type="protein sequence ID" value="MCD7465618.1"/>
    <property type="molecule type" value="Genomic_DNA"/>
</dbReference>
<proteinExistence type="predicted"/>
<dbReference type="Proteomes" id="UP000823775">
    <property type="component" value="Unassembled WGS sequence"/>
</dbReference>
<reference evidence="1 2" key="1">
    <citation type="journal article" date="2021" name="BMC Genomics">
        <title>Datura genome reveals duplications of psychoactive alkaloid biosynthetic genes and high mutation rate following tissue culture.</title>
        <authorList>
            <person name="Rajewski A."/>
            <person name="Carter-House D."/>
            <person name="Stajich J."/>
            <person name="Litt A."/>
        </authorList>
    </citation>
    <scope>NUCLEOTIDE SEQUENCE [LARGE SCALE GENOMIC DNA]</scope>
    <source>
        <strain evidence="1">AR-01</strain>
    </source>
</reference>
<evidence type="ECO:0000313" key="2">
    <source>
        <dbReference type="Proteomes" id="UP000823775"/>
    </source>
</evidence>
<evidence type="ECO:0000313" key="1">
    <source>
        <dbReference type="EMBL" id="MCD7465618.1"/>
    </source>
</evidence>
<accession>A0ABS8T3T4</accession>
<sequence length="73" mass="7976">MILPKLWDVAVSQRGVRGQCGQGILSKFKQGFALEWSKNPNSSGGFQISASVNLAEESKFPTLSVDSRLHVEL</sequence>
<organism evidence="1 2">
    <name type="scientific">Datura stramonium</name>
    <name type="common">Jimsonweed</name>
    <name type="synonym">Common thornapple</name>
    <dbReference type="NCBI Taxonomy" id="4076"/>
    <lineage>
        <taxon>Eukaryota</taxon>
        <taxon>Viridiplantae</taxon>
        <taxon>Streptophyta</taxon>
        <taxon>Embryophyta</taxon>
        <taxon>Tracheophyta</taxon>
        <taxon>Spermatophyta</taxon>
        <taxon>Magnoliopsida</taxon>
        <taxon>eudicotyledons</taxon>
        <taxon>Gunneridae</taxon>
        <taxon>Pentapetalae</taxon>
        <taxon>asterids</taxon>
        <taxon>lamiids</taxon>
        <taxon>Solanales</taxon>
        <taxon>Solanaceae</taxon>
        <taxon>Solanoideae</taxon>
        <taxon>Datureae</taxon>
        <taxon>Datura</taxon>
    </lineage>
</organism>
<name>A0ABS8T3T4_DATST</name>
<comment type="caution">
    <text evidence="1">The sequence shown here is derived from an EMBL/GenBank/DDBJ whole genome shotgun (WGS) entry which is preliminary data.</text>
</comment>
<gene>
    <name evidence="1" type="ORF">HAX54_001633</name>
</gene>